<dbReference type="Proteomes" id="UP000886998">
    <property type="component" value="Unassembled WGS sequence"/>
</dbReference>
<dbReference type="EMBL" id="BMAV01016797">
    <property type="protein sequence ID" value="GFY67866.1"/>
    <property type="molecule type" value="Genomic_DNA"/>
</dbReference>
<organism evidence="1 2">
    <name type="scientific">Trichonephila inaurata madagascariensis</name>
    <dbReference type="NCBI Taxonomy" id="2747483"/>
    <lineage>
        <taxon>Eukaryota</taxon>
        <taxon>Metazoa</taxon>
        <taxon>Ecdysozoa</taxon>
        <taxon>Arthropoda</taxon>
        <taxon>Chelicerata</taxon>
        <taxon>Arachnida</taxon>
        <taxon>Araneae</taxon>
        <taxon>Araneomorphae</taxon>
        <taxon>Entelegynae</taxon>
        <taxon>Araneoidea</taxon>
        <taxon>Nephilidae</taxon>
        <taxon>Trichonephila</taxon>
        <taxon>Trichonephila inaurata</taxon>
    </lineage>
</organism>
<comment type="caution">
    <text evidence="1">The sequence shown here is derived from an EMBL/GenBank/DDBJ whole genome shotgun (WGS) entry which is preliminary data.</text>
</comment>
<accession>A0A8X7CI47</accession>
<sequence length="70" mass="8606">MLGAYWEFGAFLEFVTEFEQYFLHDARCDDFEINKRSALLKYQSTCNILEIFRCVFFFAFHTRWESIKER</sequence>
<evidence type="ECO:0000313" key="2">
    <source>
        <dbReference type="Proteomes" id="UP000886998"/>
    </source>
</evidence>
<gene>
    <name evidence="1" type="ORF">TNIN_204651</name>
</gene>
<reference evidence="1" key="1">
    <citation type="submission" date="2020-08" db="EMBL/GenBank/DDBJ databases">
        <title>Multicomponent nature underlies the extraordinary mechanical properties of spider dragline silk.</title>
        <authorList>
            <person name="Kono N."/>
            <person name="Nakamura H."/>
            <person name="Mori M."/>
            <person name="Yoshida Y."/>
            <person name="Ohtoshi R."/>
            <person name="Malay A.D."/>
            <person name="Moran D.A.P."/>
            <person name="Tomita M."/>
            <person name="Numata K."/>
            <person name="Arakawa K."/>
        </authorList>
    </citation>
    <scope>NUCLEOTIDE SEQUENCE</scope>
</reference>
<evidence type="ECO:0000313" key="1">
    <source>
        <dbReference type="EMBL" id="GFY67866.1"/>
    </source>
</evidence>
<proteinExistence type="predicted"/>
<name>A0A8X7CI47_9ARAC</name>
<protein>
    <submittedName>
        <fullName evidence="1">Uncharacterized protein</fullName>
    </submittedName>
</protein>
<dbReference type="AlphaFoldDB" id="A0A8X7CI47"/>
<keyword evidence="2" id="KW-1185">Reference proteome</keyword>